<dbReference type="FunFam" id="2.10.25.10:FF:000209">
    <property type="entry name" value="Laminin subunit alpha 5"/>
    <property type="match status" value="2"/>
</dbReference>
<keyword evidence="4" id="KW-0964">Secreted</keyword>
<dbReference type="FunFam" id="2.10.25.10:FF:000051">
    <property type="entry name" value="Laminin subunit alpha 4"/>
    <property type="match status" value="1"/>
</dbReference>
<feature type="disulfide bond" evidence="19">
    <location>
        <begin position="1650"/>
        <end position="1659"/>
    </location>
</feature>
<keyword evidence="10" id="KW-0677">Repeat</keyword>
<dbReference type="InterPro" id="IPR000034">
    <property type="entry name" value="Laminin_IV"/>
</dbReference>
<dbReference type="InterPro" id="IPR008211">
    <property type="entry name" value="Laminin_N"/>
</dbReference>
<dbReference type="GO" id="GO:0005524">
    <property type="term" value="F:ATP binding"/>
    <property type="evidence" value="ECO:0007669"/>
    <property type="project" value="UniProtKB-UniRule"/>
</dbReference>
<feature type="domain" description="Laminin EGF-like" evidence="24">
    <location>
        <begin position="706"/>
        <end position="756"/>
    </location>
</feature>
<feature type="disulfide bond" evidence="18">
    <location>
        <begin position="3451"/>
        <end position="3478"/>
    </location>
</feature>
<feature type="disulfide bond" evidence="19">
    <location>
        <begin position="727"/>
        <end position="736"/>
    </location>
</feature>
<dbReference type="SMART" id="SM00220">
    <property type="entry name" value="S_TKc"/>
    <property type="match status" value="1"/>
</dbReference>
<evidence type="ECO:0000256" key="16">
    <source>
        <dbReference type="ARBA" id="ARBA00023180"/>
    </source>
</evidence>
<evidence type="ECO:0000259" key="24">
    <source>
        <dbReference type="PROSITE" id="PS50027"/>
    </source>
</evidence>
<evidence type="ECO:0000259" key="22">
    <source>
        <dbReference type="PROSITE" id="PS50011"/>
    </source>
</evidence>
<evidence type="ECO:0000256" key="5">
    <source>
        <dbReference type="ARBA" id="ARBA00022527"/>
    </source>
</evidence>
<dbReference type="FunFam" id="2.10.25.10:FF:000011">
    <property type="entry name" value="Cadherin EGF LAG seven-pass G-type receptor"/>
    <property type="match status" value="2"/>
</dbReference>
<keyword evidence="9" id="KW-0732">Signal</keyword>
<dbReference type="FunFam" id="2.10.25.10:FF:000090">
    <property type="entry name" value="laminin subunit alpha"/>
    <property type="match status" value="1"/>
</dbReference>
<feature type="disulfide bond" evidence="19">
    <location>
        <begin position="1536"/>
        <end position="1548"/>
    </location>
</feature>
<feature type="disulfide bond" evidence="19">
    <location>
        <begin position="2059"/>
        <end position="2073"/>
    </location>
</feature>
<evidence type="ECO:0000256" key="13">
    <source>
        <dbReference type="ARBA" id="ARBA00022840"/>
    </source>
</evidence>
<keyword evidence="5" id="KW-0723">Serine/threonine-protein kinase</keyword>
<feature type="domain" description="Laminin G" evidence="23">
    <location>
        <begin position="2829"/>
        <end position="3001"/>
    </location>
</feature>
<reference evidence="27" key="1">
    <citation type="submission" date="2022-12" db="EMBL/GenBank/DDBJ databases">
        <title>Genome assemblies of Blomia tropicalis.</title>
        <authorList>
            <person name="Cui Y."/>
        </authorList>
    </citation>
    <scope>NUCLEOTIDE SEQUENCE</scope>
    <source>
        <tissue evidence="27">Adult mites</tissue>
    </source>
</reference>
<comment type="subcellular location">
    <subcellularLocation>
        <location evidence="2">Secreted</location>
        <location evidence="2">Extracellular space</location>
        <location evidence="2">Extracellular matrix</location>
        <location evidence="2">Basement membrane</location>
    </subcellularLocation>
</comment>
<feature type="disulfide bond" evidence="19">
    <location>
        <begin position="1538"/>
        <end position="1555"/>
    </location>
</feature>
<feature type="domain" description="Laminin EGF-like" evidence="24">
    <location>
        <begin position="1582"/>
        <end position="1626"/>
    </location>
</feature>
<name>A0A9Q0M697_BLOTA</name>
<evidence type="ECO:0000259" key="25">
    <source>
        <dbReference type="PROSITE" id="PS51115"/>
    </source>
</evidence>
<dbReference type="GO" id="GO:0004707">
    <property type="term" value="F:MAP kinase activity"/>
    <property type="evidence" value="ECO:0007669"/>
    <property type="project" value="UniProtKB-EC"/>
</dbReference>
<feature type="coiled-coil region" evidence="21">
    <location>
        <begin position="2220"/>
        <end position="2254"/>
    </location>
</feature>
<dbReference type="Pfam" id="PF00053">
    <property type="entry name" value="EGF_laminin"/>
    <property type="match status" value="13"/>
</dbReference>
<proteinExistence type="predicted"/>
<feature type="domain" description="Laminin G" evidence="23">
    <location>
        <begin position="2617"/>
        <end position="2822"/>
    </location>
</feature>
<dbReference type="Gene3D" id="3.30.200.20">
    <property type="entry name" value="Phosphorylase Kinase, domain 1"/>
    <property type="match status" value="1"/>
</dbReference>
<dbReference type="SMART" id="SM00136">
    <property type="entry name" value="LamNT"/>
    <property type="match status" value="1"/>
</dbReference>
<dbReference type="PROSITE" id="PS50025">
    <property type="entry name" value="LAM_G_DOMAIN"/>
    <property type="match status" value="4"/>
</dbReference>
<dbReference type="FunFam" id="2.10.25.10:FF:000407">
    <property type="entry name" value="Laminin subunit alpha-3"/>
    <property type="match status" value="1"/>
</dbReference>
<keyword evidence="6" id="KW-0272">Extracellular matrix</keyword>
<comment type="cofactor">
    <cofactor evidence="1">
        <name>Mg(2+)</name>
        <dbReference type="ChEBI" id="CHEBI:18420"/>
    </cofactor>
</comment>
<evidence type="ECO:0000259" key="26">
    <source>
        <dbReference type="PROSITE" id="PS51117"/>
    </source>
</evidence>
<feature type="domain" description="Laminin EGF-like" evidence="24">
    <location>
        <begin position="886"/>
        <end position="938"/>
    </location>
</feature>
<dbReference type="PROSITE" id="PS00107">
    <property type="entry name" value="PROTEIN_KINASE_ATP"/>
    <property type="match status" value="1"/>
</dbReference>
<evidence type="ECO:0000256" key="14">
    <source>
        <dbReference type="ARBA" id="ARBA00022869"/>
    </source>
</evidence>
<evidence type="ECO:0000256" key="17">
    <source>
        <dbReference type="ARBA" id="ARBA00023292"/>
    </source>
</evidence>
<dbReference type="SMART" id="SM00181">
    <property type="entry name" value="EGF"/>
    <property type="match status" value="7"/>
</dbReference>
<dbReference type="InterPro" id="IPR000719">
    <property type="entry name" value="Prot_kinase_dom"/>
</dbReference>
<evidence type="ECO:0000256" key="9">
    <source>
        <dbReference type="ARBA" id="ARBA00022729"/>
    </source>
</evidence>
<feature type="domain" description="Laminin G" evidence="23">
    <location>
        <begin position="3011"/>
        <end position="3181"/>
    </location>
</feature>
<evidence type="ECO:0000256" key="6">
    <source>
        <dbReference type="ARBA" id="ARBA00022530"/>
    </source>
</evidence>
<evidence type="ECO:0000256" key="20">
    <source>
        <dbReference type="PROSITE-ProRule" id="PRU10141"/>
    </source>
</evidence>
<evidence type="ECO:0000256" key="21">
    <source>
        <dbReference type="SAM" id="Coils"/>
    </source>
</evidence>
<evidence type="ECO:0000256" key="1">
    <source>
        <dbReference type="ARBA" id="ARBA00001946"/>
    </source>
</evidence>
<keyword evidence="15 19" id="KW-1015">Disulfide bond</keyword>
<dbReference type="Proteomes" id="UP001142055">
    <property type="component" value="Chromosome 3"/>
</dbReference>
<keyword evidence="16" id="KW-0325">Glycoprotein</keyword>
<feature type="disulfide bond" evidence="19">
    <location>
        <begin position="1696"/>
        <end position="1705"/>
    </location>
</feature>
<evidence type="ECO:0000256" key="2">
    <source>
        <dbReference type="ARBA" id="ARBA00004302"/>
    </source>
</evidence>
<dbReference type="OMA" id="GECKCLT"/>
<feature type="domain" description="Laminin EGF-like" evidence="24">
    <location>
        <begin position="1675"/>
        <end position="1725"/>
    </location>
</feature>
<feature type="disulfide bond" evidence="19">
    <location>
        <begin position="706"/>
        <end position="718"/>
    </location>
</feature>
<dbReference type="EC" id="2.7.11.24" evidence="3"/>
<keyword evidence="7" id="KW-0597">Phosphoprotein</keyword>
<dbReference type="Gene3D" id="2.10.25.10">
    <property type="entry name" value="Laminin"/>
    <property type="match status" value="13"/>
</dbReference>
<feature type="disulfide bond" evidence="19">
    <location>
        <begin position="1675"/>
        <end position="1687"/>
    </location>
</feature>
<feature type="disulfide bond" evidence="19">
    <location>
        <begin position="2095"/>
        <end position="2104"/>
    </location>
</feature>
<dbReference type="GO" id="GO:0009888">
    <property type="term" value="P:tissue development"/>
    <property type="evidence" value="ECO:0007669"/>
    <property type="project" value="TreeGrafter"/>
</dbReference>
<feature type="disulfide bond" evidence="19">
    <location>
        <begin position="2047"/>
        <end position="2056"/>
    </location>
</feature>
<feature type="disulfide bond" evidence="19">
    <location>
        <begin position="662"/>
        <end position="679"/>
    </location>
</feature>
<organism evidence="27 28">
    <name type="scientific">Blomia tropicalis</name>
    <name type="common">Mite</name>
    <dbReference type="NCBI Taxonomy" id="40697"/>
    <lineage>
        <taxon>Eukaryota</taxon>
        <taxon>Metazoa</taxon>
        <taxon>Ecdysozoa</taxon>
        <taxon>Arthropoda</taxon>
        <taxon>Chelicerata</taxon>
        <taxon>Arachnida</taxon>
        <taxon>Acari</taxon>
        <taxon>Acariformes</taxon>
        <taxon>Sarcoptiformes</taxon>
        <taxon>Astigmata</taxon>
        <taxon>Glycyphagoidea</taxon>
        <taxon>Echimyopodidae</taxon>
        <taxon>Blomia</taxon>
    </lineage>
</organism>
<dbReference type="FunFam" id="3.30.200.20:FF:000028">
    <property type="entry name" value="Mitogen-activated protein kinase"/>
    <property type="match status" value="1"/>
</dbReference>
<comment type="caution">
    <text evidence="19">Lacks conserved residue(s) required for the propagation of feature annotation.</text>
</comment>
<evidence type="ECO:0000256" key="11">
    <source>
        <dbReference type="ARBA" id="ARBA00022741"/>
    </source>
</evidence>
<dbReference type="GO" id="GO:0005604">
    <property type="term" value="C:basement membrane"/>
    <property type="evidence" value="ECO:0007669"/>
    <property type="project" value="UniProtKB-SubCell"/>
</dbReference>
<feature type="disulfide bond" evidence="18">
    <location>
        <begin position="3154"/>
        <end position="3181"/>
    </location>
</feature>
<dbReference type="FunFam" id="2.10.25.10:FF:000388">
    <property type="entry name" value="Laminin subunit alpha"/>
    <property type="match status" value="1"/>
</dbReference>
<dbReference type="PROSITE" id="PS50011">
    <property type="entry name" value="PROTEIN_KINASE_DOM"/>
    <property type="match status" value="1"/>
</dbReference>
<evidence type="ECO:0000313" key="28">
    <source>
        <dbReference type="Proteomes" id="UP001142055"/>
    </source>
</evidence>
<comment type="caution">
    <text evidence="27">The sequence shown here is derived from an EMBL/GenBank/DDBJ whole genome shotgun (WGS) entry which is preliminary data.</text>
</comment>
<dbReference type="Pfam" id="PF00052">
    <property type="entry name" value="Laminin_B"/>
    <property type="match status" value="1"/>
</dbReference>
<dbReference type="InterPro" id="IPR002049">
    <property type="entry name" value="LE_dom"/>
</dbReference>
<dbReference type="PANTHER" id="PTHR10574">
    <property type="entry name" value="NETRIN/LAMININ-RELATED"/>
    <property type="match status" value="1"/>
</dbReference>
<dbReference type="PRINTS" id="PR00011">
    <property type="entry name" value="EGFLAMININ"/>
</dbReference>
<feature type="disulfide bond" evidence="19">
    <location>
        <begin position="616"/>
        <end position="633"/>
    </location>
</feature>
<dbReference type="InterPro" id="IPR050440">
    <property type="entry name" value="Laminin/Netrin_ECM"/>
</dbReference>
<feature type="disulfide bond" evidence="19">
    <location>
        <begin position="797"/>
        <end position="809"/>
    </location>
</feature>
<feature type="disulfide bond" evidence="19">
    <location>
        <begin position="1599"/>
        <end position="1608"/>
    </location>
</feature>
<feature type="domain" description="Laminin G" evidence="23">
    <location>
        <begin position="3238"/>
        <end position="3478"/>
    </location>
</feature>
<dbReference type="GO" id="GO:0009887">
    <property type="term" value="P:animal organ morphogenesis"/>
    <property type="evidence" value="ECO:0007669"/>
    <property type="project" value="TreeGrafter"/>
</dbReference>
<keyword evidence="12" id="KW-0418">Kinase</keyword>
<dbReference type="CDD" id="cd00110">
    <property type="entry name" value="LamG"/>
    <property type="match status" value="4"/>
</dbReference>
<feature type="domain" description="Laminin EGF-like" evidence="24">
    <location>
        <begin position="1627"/>
        <end position="1674"/>
    </location>
</feature>
<dbReference type="InterPro" id="IPR013320">
    <property type="entry name" value="ConA-like_dom_sf"/>
</dbReference>
<keyword evidence="21" id="KW-0175">Coiled coil</keyword>
<feature type="domain" description="Laminin EGF-like" evidence="24">
    <location>
        <begin position="1536"/>
        <end position="1581"/>
    </location>
</feature>
<gene>
    <name evidence="27" type="ORF">RDWZM_009394</name>
</gene>
<feature type="domain" description="Laminin EGF-like" evidence="24">
    <location>
        <begin position="2023"/>
        <end position="2075"/>
    </location>
</feature>
<feature type="disulfide bond" evidence="19">
    <location>
        <begin position="681"/>
        <end position="690"/>
    </location>
</feature>
<feature type="disulfide bond" evidence="19">
    <location>
        <begin position="708"/>
        <end position="725"/>
    </location>
</feature>
<evidence type="ECO:0000256" key="19">
    <source>
        <dbReference type="PROSITE-ProRule" id="PRU00460"/>
    </source>
</evidence>
<keyword evidence="13 20" id="KW-0067">ATP-binding</keyword>
<feature type="domain" description="Laminin N-terminal" evidence="26">
    <location>
        <begin position="249"/>
        <end position="515"/>
    </location>
</feature>
<dbReference type="SMART" id="SM00281">
    <property type="entry name" value="LamB"/>
    <property type="match status" value="1"/>
</dbReference>
<feature type="domain" description="Protein kinase" evidence="22">
    <location>
        <begin position="1"/>
        <end position="238"/>
    </location>
</feature>
<feature type="coiled-coil region" evidence="21">
    <location>
        <begin position="2387"/>
        <end position="2471"/>
    </location>
</feature>
<protein>
    <recommendedName>
        <fullName evidence="3">mitogen-activated protein kinase</fullName>
        <ecNumber evidence="3">2.7.11.24</ecNumber>
    </recommendedName>
</protein>
<feature type="disulfide bond" evidence="19">
    <location>
        <begin position="817"/>
        <end position="826"/>
    </location>
</feature>
<dbReference type="InterPro" id="IPR000742">
    <property type="entry name" value="EGF"/>
</dbReference>
<dbReference type="InterPro" id="IPR001791">
    <property type="entry name" value="Laminin_G"/>
</dbReference>
<dbReference type="Pfam" id="PF00054">
    <property type="entry name" value="Laminin_G_1"/>
    <property type="match status" value="1"/>
</dbReference>
<feature type="domain" description="Laminin EGF-like" evidence="24">
    <location>
        <begin position="797"/>
        <end position="841"/>
    </location>
</feature>
<evidence type="ECO:0000256" key="10">
    <source>
        <dbReference type="ARBA" id="ARBA00022737"/>
    </source>
</evidence>
<dbReference type="Pfam" id="PF00069">
    <property type="entry name" value="Pkinase"/>
    <property type="match status" value="2"/>
</dbReference>
<dbReference type="PROSITE" id="PS50027">
    <property type="entry name" value="EGF_LAM_2"/>
    <property type="match status" value="11"/>
</dbReference>
<dbReference type="PROSITE" id="PS51115">
    <property type="entry name" value="LAMININ_IVA"/>
    <property type="match status" value="1"/>
</dbReference>
<feature type="domain" description="Laminin EGF-like" evidence="24">
    <location>
        <begin position="614"/>
        <end position="659"/>
    </location>
</feature>
<evidence type="ECO:0000256" key="18">
    <source>
        <dbReference type="PROSITE-ProRule" id="PRU00122"/>
    </source>
</evidence>
<dbReference type="GO" id="GO:0048468">
    <property type="term" value="P:cell development"/>
    <property type="evidence" value="ECO:0007669"/>
    <property type="project" value="UniProtKB-ARBA"/>
</dbReference>
<accession>A0A9Q0M697</accession>
<evidence type="ECO:0000313" key="27">
    <source>
        <dbReference type="EMBL" id="KAJ6218237.1"/>
    </source>
</evidence>
<dbReference type="PROSITE" id="PS51117">
    <property type="entry name" value="LAMININ_NTER"/>
    <property type="match status" value="1"/>
</dbReference>
<feature type="domain" description="Laminin EGF-like" evidence="24">
    <location>
        <begin position="660"/>
        <end position="705"/>
    </location>
</feature>
<sequence length="3481" mass="392126">MNPDFVRVDLRNSIWEIPRRYENLQMLGSGAYGLVCSAFDRSRQMNIAIKKISTPFQTPIHAKRTYRELKLLKHMKHDNVIGLLDVFTPSPTLETFAEDLKPGNIVVNEDCELKIVDFGLARQSESEMTGYVATRWYRAPEVMLNWMHYNNTNIDQLLKIMRLCGTPDDEFMNRITSQEARNYIRTVQLMEKKNFKHEFKNANEHVTLSISVAKTSSISQIVTIRNGLISHTHTHILLGGRIFEWALSRRHRHRPKCLSTINGRIGEKRQTDRDNPMMFIPTCGENVPERELYCKLVGSNWLDTSENVNLIEGQACDYCDPNDPKRSHPAQNAIDGTERWWQSPPLSRGTKYNEVNLTIDLGQEFHVAYVFIKMGNSPRPGVWILERSRDYGKTFTPWQQFADSRVECIQSFGQLSLQPITKDDQVICETKFSKLVPLEGGEIAISTIKGRPSAGNFSLSATLQDWTLATNIRLRFLRPKTTLGHLLSVTEGRQDPTVTRRIIHLFVKNVIVMAIPMNVILTEKFPRRIKVSIYTESMKAVAFVAIVNTLQLESIVINAVMASIDHTTNRSMQSMFANHVNVIHDSQPEIVSKELVCVSVESIINRPIVMNAECDCYRNGSIGNICEFQQGHCPCKEGYGGPYCKKCSSQYYGFPNCQKCSCDIENSADNNCNATTGQCNCKTNFGGRMCDQCSVGYYGYPVCQFCQCDRVGSTEQICDPENGKCFCKPGYTGAACDQCDQGYHGYPNCVKCDCNPDGSSTQICDKYGKCPCKFNFSGQKCSDCSPGHFDFPKCVPCNCNWRGSVGRSCENSGKCICNDRFEGLKCDKCKEGYYNFPMCEEFGGCDKMEEGKLCECKSQVKGRICNQCKDLHWNLQMNNPNGCEQCLCNQNGTVSSIGLCNSISGQCMCKTNVQGRTCNICKRNTYLLESSNLFGCIDCNCDIGGSIGTECDKMTGQCRCKPRIKGRSCSETIEATYFPTLYQFLYEAEDWFNPTGSMARFGYDEDAFPGYSWRGYATFNHLQKEILTNISISKFSIYRVIVNYVNLNNEPVNGVLTFTPNEWMNEEEQSISIVFEPTKEPKRLLVSSKQLASRTLTLAVGPWRVSLKSDKFDLLVDYVVLLPQPYYDQSLFQDKRTEPCRLYSNIESCVRFAYPDYPENSNTLPAAESYRFEGDNEVKPQTDSQFNEQLNLSSPLVKLTNDKNNLQFDAKVDKNGTYLVVLNYHTPSNLNKSIDLDVSLLDLGKNVSTNSHNTLTACSYSFLCRKIFTTHDGEVFALDLLKDEPYKLRLQLSPEQSDELDLNVHSISIVPYDHNWSFDIVKPSFECIAKNGECAQLNYPASVEGLKIKADIYNQDRATVETSPLESNEKNVLPSVRLVGANPYEFRGTVPEPGSYSFVLHYYQPKKPNFEVEALIQNGQFYSGTFDLNHCPNKAGCRATLNQRETNSSFFHIQKDFSVSLRAPAESEVFLDYLMVIPGNSFKENLLSLTSTDLGTNLMTDCMQNNYYIDPENANDYCRSAIFSITTDFNGGALPCQCNIDGSYDHKCKSFGGQCNCKNNVIGRDCSMCRTGYYGFPNCRKCSCPSTAICHAKTGECICPKGVTGDNCDTCLPFTFGFDKLIGCVDCACDPHGVKNRDLNCDLETGTCNCRGNIVGRKCDKCKAGFYGFPECQLCRCDIRGTTSDICNQRSAECFCKKNVDGMFCDKCKDGSYYLEETNHLGCTKCFCFGTTDRCTGSPFQLTQVRTNNKEWDVYNVTVTEKMIDIKTMKKNEDYGFDYTDGKIVVTTNLLRETSHKVQDFDSSVYVALPKDFLDNKVTSYGGGFHYRVMNKLANVEKENFDSVIAPDIILIGGNLSILHQHYEQPLINEEFQLSIRMLEKEFKHLDGRSVTREQLMMTLVQLDGIYVRIKYFDPIHETVLHDVQMDVVHPGNRPLSGAPKASSVEQCNCPPNYKGTSCEANVSIVNTTRKEINVNDVLKVIMAMLREEHHMIVLSVLVHCPYHQTTGHYGQPQIPGRMCRKCECNNNIDVNDLDSCDSVTGICTKCLANSYGENCEQCAPWYYGDSIIAKNCTDCTCNQCGSEYCDNINGDCKCKVNVIGKECDKCAPGHYGFGTCYGCKPCTCAEGAIGHECDETGQCTCSPESGCQECGNCVHVLLNDTDELESLIEPIQNDIQGTSSSVLSNRKLEHMKSKYKNYTKLFMETFEETPERTKRLTEFATVKKNLDELSDKIEKLDFKSDSLEKNLNKTNQKSLNSHIDSINLDNDIKSVKQLVAQVVENINGLEMSFLNASTIQNLDQKTKEGEKLLEELQKINLKDYESNIRVETFNETLANAGSFVQPSIQLKSDIVDMSNNLINMTLLIAELKNFTQKARESTINAELILKDKLKEMIEEKINQINKHVQETEMLIADGYKFNNETVEGSNSLQKLQTDIEQENKNLNADMERLRKNMEERKKSLADLKARYKRNSDQTSMLDDKAKSPIELLDSVKEKLNDTASLVTDLRGIEKIKQQVDKVKLIDKRVKDLLISIDTLSDNTKELNSYLNFTSDIRESEDYLKQLSNSKANNLKNFDQEFMDKNQATFDRLKDSIGDKITDLKKRIQIAKHQANNIRVGAMFNNNSVLELNNPPNLASSSTFNKFSMQFFAQSPDGLLAYIGNPISSDTNASKKKKKRDAYDETNLLNNSPKTDFICLEIRRGRVTLIWDLGSGQPNELVDEQNVYDNNWHNVIVERYGKLVKLIVKTNDKETENSKLTEGTSSLLNLDPQISRIFIGGISQQVKVSSSIVNHYFMGNISNLIFDNEPMGLWNLKHSSNVYGGAPFDRSTTNSLRFNGNSYVILRKTETMNFKENLYVSFVFKTFVKNGLLFLVGEPALNEYLSVEIYKGSVVLRYELGSAPMTVVSNGVYNDGKWHFVKVNREDKESMLTVDQFDEQTGFSLGMSTDLSTDDNIYIGGFPGHHPYFDVSKDGFDGCIKDLQIGTDQQNLNNNKESYGISLGCSSDFIRTVSFVEHVNQVNSFVVYPIQEVITKDRLQVTFKFVTLSKLGLLLHLSNEDSSIYFNVYLNNGMLLLHTNQNDSLKTDKHVYNDNQWHYVTIEIDQNMVKMDIDDFSLQEVALKEPINFALLGMINVGGLPPPIDKQFGPMFGDFIGCIGDITLNEQFVNFAASTDKQNAQFTKCALAGQADLPVTDLLPPKSFSITPESKRKPIYKMLPPIGNCKLPPIPRMEESNLQMNEVRFGDTLWSRYEFSISNDVSKGLENESGFQIKFKTTQANGIIFYITSSNGIDFVGLYFVNNKLHYGFDCGSGHGVVSLKNEYADGQWHSATFSRKGKNGLIRVDDETAEVTSLGATSALNGPFTAMKDLTMVNQTNNQQINLCDGNWHTIKAVKKKNLVLLAVDDQDSVVGVGVGGVSSTDTKDPLFIGGLPNNIKEEKKSKLNIVTDDYLGCMRIMEINNDAPSINIFKMEGYITLNSCPIV</sequence>
<evidence type="ECO:0000256" key="12">
    <source>
        <dbReference type="ARBA" id="ARBA00022777"/>
    </source>
</evidence>
<dbReference type="Gene3D" id="2.60.120.260">
    <property type="entry name" value="Galactose-binding domain-like"/>
    <property type="match status" value="1"/>
</dbReference>
<dbReference type="SMART" id="SM00282">
    <property type="entry name" value="LamG"/>
    <property type="match status" value="4"/>
</dbReference>
<dbReference type="Gene3D" id="1.10.510.10">
    <property type="entry name" value="Transferase(Phosphotransferase) domain 1"/>
    <property type="match status" value="2"/>
</dbReference>
<dbReference type="PROSITE" id="PS01248">
    <property type="entry name" value="EGF_LAM_1"/>
    <property type="match status" value="6"/>
</dbReference>
<dbReference type="Pfam" id="PF00055">
    <property type="entry name" value="Laminin_N"/>
    <property type="match status" value="1"/>
</dbReference>
<dbReference type="EMBL" id="JAPWDV010000003">
    <property type="protein sequence ID" value="KAJ6218237.1"/>
    <property type="molecule type" value="Genomic_DNA"/>
</dbReference>
<keyword evidence="28" id="KW-1185">Reference proteome</keyword>
<evidence type="ECO:0000259" key="23">
    <source>
        <dbReference type="PROSITE" id="PS50025"/>
    </source>
</evidence>
<feature type="disulfide bond" evidence="19">
    <location>
        <begin position="1677"/>
        <end position="1694"/>
    </location>
</feature>
<dbReference type="FunFam" id="2.10.25.10:FF:000082">
    <property type="entry name" value="Laminin subunit alpha 1"/>
    <property type="match status" value="1"/>
</dbReference>
<feature type="domain" description="Laminin IV type A" evidence="25">
    <location>
        <begin position="1747"/>
        <end position="1947"/>
    </location>
</feature>
<dbReference type="Gene3D" id="2.60.120.200">
    <property type="match status" value="5"/>
</dbReference>
<dbReference type="SMART" id="SM00180">
    <property type="entry name" value="EGF_Lam"/>
    <property type="match status" value="14"/>
</dbReference>
<dbReference type="InterPro" id="IPR017441">
    <property type="entry name" value="Protein_kinase_ATP_BS"/>
</dbReference>
<dbReference type="InterPro" id="IPR011009">
    <property type="entry name" value="Kinase-like_dom_sf"/>
</dbReference>
<evidence type="ECO:0000256" key="4">
    <source>
        <dbReference type="ARBA" id="ARBA00022525"/>
    </source>
</evidence>
<feature type="disulfide bond" evidence="19">
    <location>
        <begin position="660"/>
        <end position="672"/>
    </location>
</feature>
<keyword evidence="17 19" id="KW-0424">Laminin EGF-like domain</keyword>
<dbReference type="PANTHER" id="PTHR10574:SF406">
    <property type="entry name" value="LAMININ SUBUNIT ALPHA 5"/>
    <property type="match status" value="1"/>
</dbReference>
<dbReference type="SUPFAM" id="SSF56112">
    <property type="entry name" value="Protein kinase-like (PK-like)"/>
    <property type="match status" value="1"/>
</dbReference>
<feature type="disulfide bond" evidence="19">
    <location>
        <begin position="909"/>
        <end position="918"/>
    </location>
</feature>
<feature type="disulfide bond" evidence="19">
    <location>
        <begin position="614"/>
        <end position="626"/>
    </location>
</feature>
<keyword evidence="14" id="KW-0084">Basement membrane</keyword>
<dbReference type="Pfam" id="PF02210">
    <property type="entry name" value="Laminin_G_2"/>
    <property type="match status" value="4"/>
</dbReference>
<feature type="binding site" evidence="20">
    <location>
        <position position="51"/>
    </location>
    <ligand>
        <name>ATP</name>
        <dbReference type="ChEBI" id="CHEBI:30616"/>
    </ligand>
</feature>
<dbReference type="CDD" id="cd00055">
    <property type="entry name" value="EGF_Lam"/>
    <property type="match status" value="13"/>
</dbReference>
<feature type="disulfide bond" evidence="19">
    <location>
        <begin position="1557"/>
        <end position="1566"/>
    </location>
</feature>
<evidence type="ECO:0000256" key="7">
    <source>
        <dbReference type="ARBA" id="ARBA00022553"/>
    </source>
</evidence>
<feature type="disulfide bond" evidence="19">
    <location>
        <begin position="635"/>
        <end position="644"/>
    </location>
</feature>
<keyword evidence="11 20" id="KW-0547">Nucleotide-binding</keyword>
<evidence type="ECO:0000256" key="3">
    <source>
        <dbReference type="ARBA" id="ARBA00012411"/>
    </source>
</evidence>
<feature type="domain" description="Laminin EGF-like" evidence="24">
    <location>
        <begin position="2076"/>
        <end position="2122"/>
    </location>
</feature>
<evidence type="ECO:0000256" key="8">
    <source>
        <dbReference type="ARBA" id="ARBA00022679"/>
    </source>
</evidence>
<keyword evidence="8" id="KW-0808">Transferase</keyword>
<evidence type="ECO:0000256" key="15">
    <source>
        <dbReference type="ARBA" id="ARBA00023157"/>
    </source>
</evidence>
<dbReference type="SUPFAM" id="SSF57196">
    <property type="entry name" value="EGF/Laminin"/>
    <property type="match status" value="12"/>
</dbReference>
<dbReference type="SUPFAM" id="SSF49899">
    <property type="entry name" value="Concanavalin A-like lectins/glucanases"/>
    <property type="match status" value="5"/>
</dbReference>
<dbReference type="GO" id="GO:0007155">
    <property type="term" value="P:cell adhesion"/>
    <property type="evidence" value="ECO:0007669"/>
    <property type="project" value="UniProtKB-ARBA"/>
</dbReference>